<dbReference type="AlphaFoldDB" id="A0AAW3W5L5"/>
<evidence type="ECO:0000313" key="2">
    <source>
        <dbReference type="Proteomes" id="UP001194098"/>
    </source>
</evidence>
<sequence>MNIIAEKAMVKTKTGNVVECKVALAHVSGGKQVQYISADGKIIRTEKLSRSPYRHQIIS</sequence>
<dbReference type="RefSeq" id="WP_171780198.1">
    <property type="nucleotide sequence ID" value="NZ_JABAGV010000010.1"/>
</dbReference>
<dbReference type="Proteomes" id="UP001194098">
    <property type="component" value="Unassembled WGS sequence"/>
</dbReference>
<name>A0AAW3W5L5_CLOBE</name>
<organism evidence="1 2">
    <name type="scientific">Clostridium beijerinckii</name>
    <name type="common">Clostridium MP</name>
    <dbReference type="NCBI Taxonomy" id="1520"/>
    <lineage>
        <taxon>Bacteria</taxon>
        <taxon>Bacillati</taxon>
        <taxon>Bacillota</taxon>
        <taxon>Clostridia</taxon>
        <taxon>Eubacteriales</taxon>
        <taxon>Clostridiaceae</taxon>
        <taxon>Clostridium</taxon>
    </lineage>
</organism>
<dbReference type="EMBL" id="JABAGV010000010">
    <property type="protein sequence ID" value="MBC2474210.1"/>
    <property type="molecule type" value="Genomic_DNA"/>
</dbReference>
<protein>
    <submittedName>
        <fullName evidence="1">Uncharacterized protein</fullName>
    </submittedName>
</protein>
<reference evidence="1" key="2">
    <citation type="journal article" date="2022" name="Nat. Biotechnol.">
        <title>Carbon-negative production of acetone and isopropanol by gas fermentation at industrial pilot scale.</title>
        <authorList>
            <person name="Liew F.E."/>
            <person name="Nogle R."/>
            <person name="Abdalla T."/>
            <person name="Rasor B.J."/>
            <person name="Canter C."/>
            <person name="Jensen R.O."/>
            <person name="Wang L."/>
            <person name="Strutz J."/>
            <person name="Chirania P."/>
            <person name="De Tissera S."/>
            <person name="Mueller A.P."/>
            <person name="Ruan Z."/>
            <person name="Gao A."/>
            <person name="Tran L."/>
            <person name="Engle N.L."/>
            <person name="Bromley J.C."/>
            <person name="Daniell J."/>
            <person name="Conrado R."/>
            <person name="Tschaplinski T.J."/>
            <person name="Giannone R.J."/>
            <person name="Hettich R.L."/>
            <person name="Karim A.S."/>
            <person name="Simpson S.D."/>
            <person name="Brown S.D."/>
            <person name="Leang C."/>
            <person name="Jewett M.C."/>
            <person name="Kopke M."/>
        </authorList>
    </citation>
    <scope>NUCLEOTIDE SEQUENCE</scope>
    <source>
        <strain evidence="1">DJ015</strain>
    </source>
</reference>
<gene>
    <name evidence="1" type="ORF">HGI39_05710</name>
</gene>
<proteinExistence type="predicted"/>
<reference evidence="1" key="1">
    <citation type="submission" date="2020-04" db="EMBL/GenBank/DDBJ databases">
        <authorList>
            <person name="Brown S."/>
        </authorList>
    </citation>
    <scope>NUCLEOTIDE SEQUENCE</scope>
    <source>
        <strain evidence="1">DJ015</strain>
    </source>
</reference>
<evidence type="ECO:0000313" key="1">
    <source>
        <dbReference type="EMBL" id="MBC2474210.1"/>
    </source>
</evidence>
<accession>A0AAW3W5L5</accession>
<comment type="caution">
    <text evidence="1">The sequence shown here is derived from an EMBL/GenBank/DDBJ whole genome shotgun (WGS) entry which is preliminary data.</text>
</comment>